<evidence type="ECO:0000256" key="2">
    <source>
        <dbReference type="ARBA" id="ARBA00022603"/>
    </source>
</evidence>
<reference evidence="8 9" key="1">
    <citation type="submission" date="2011-08" db="EMBL/GenBank/DDBJ databases">
        <authorList>
            <person name="Weinstock G."/>
            <person name="Sodergren E."/>
            <person name="Clifton S."/>
            <person name="Fulton L."/>
            <person name="Fulton B."/>
            <person name="Courtney L."/>
            <person name="Fronick C."/>
            <person name="Harrison M."/>
            <person name="Strong C."/>
            <person name="Farmer C."/>
            <person name="Delahaunty K."/>
            <person name="Markovic C."/>
            <person name="Hall O."/>
            <person name="Minx P."/>
            <person name="Tomlinson C."/>
            <person name="Mitreva M."/>
            <person name="Hou S."/>
            <person name="Chen J."/>
            <person name="Wollam A."/>
            <person name="Pepin K.H."/>
            <person name="Johnson M."/>
            <person name="Bhonagiri V."/>
            <person name="Zhang X."/>
            <person name="Suruliraj S."/>
            <person name="Warren W."/>
            <person name="Chinwalla A."/>
            <person name="Mardis E.R."/>
            <person name="Wilson R.K."/>
        </authorList>
    </citation>
    <scope>NUCLEOTIDE SEQUENCE [LARGE SCALE GENOMIC DNA]</scope>
    <source>
        <strain evidence="8 9">DP7</strain>
    </source>
</reference>
<dbReference type="Proteomes" id="UP000004416">
    <property type="component" value="Unassembled WGS sequence"/>
</dbReference>
<keyword evidence="3" id="KW-0846">Cobalamin</keyword>
<dbReference type="Gene3D" id="3.20.20.20">
    <property type="entry name" value="Dihydropteroate synthase-like"/>
    <property type="match status" value="1"/>
</dbReference>
<dbReference type="GO" id="GO:0008705">
    <property type="term" value="F:methionine synthase activity"/>
    <property type="evidence" value="ECO:0007669"/>
    <property type="project" value="TreeGrafter"/>
</dbReference>
<dbReference type="Pfam" id="PF00809">
    <property type="entry name" value="Pterin_bind"/>
    <property type="match status" value="1"/>
</dbReference>
<dbReference type="EMBL" id="AFZX01000005">
    <property type="protein sequence ID" value="EHL09089.1"/>
    <property type="molecule type" value="Genomic_DNA"/>
</dbReference>
<dbReference type="PANTHER" id="PTHR45833">
    <property type="entry name" value="METHIONINE SYNTHASE"/>
    <property type="match status" value="1"/>
</dbReference>
<dbReference type="HOGENOM" id="CLU_070996_0_0_9"/>
<evidence type="ECO:0000256" key="4">
    <source>
        <dbReference type="ARBA" id="ARBA00022679"/>
    </source>
</evidence>
<dbReference type="InterPro" id="IPR011005">
    <property type="entry name" value="Dihydropteroate_synth-like_sf"/>
</dbReference>
<name>G9XGQ4_DESHA</name>
<dbReference type="GO" id="GO:0032259">
    <property type="term" value="P:methylation"/>
    <property type="evidence" value="ECO:0007669"/>
    <property type="project" value="UniProtKB-KW"/>
</dbReference>
<organism evidence="8 9">
    <name type="scientific">Desulfitobacterium hafniense DP7</name>
    <dbReference type="NCBI Taxonomy" id="537010"/>
    <lineage>
        <taxon>Bacteria</taxon>
        <taxon>Bacillati</taxon>
        <taxon>Bacillota</taxon>
        <taxon>Clostridia</taxon>
        <taxon>Eubacteriales</taxon>
        <taxon>Desulfitobacteriaceae</taxon>
        <taxon>Desulfitobacterium</taxon>
    </lineage>
</organism>
<dbReference type="PATRIC" id="fig|537010.4.peg.112"/>
<dbReference type="PANTHER" id="PTHR45833:SF1">
    <property type="entry name" value="METHIONINE SYNTHASE"/>
    <property type="match status" value="1"/>
</dbReference>
<gene>
    <name evidence="8" type="ORF">HMPREF0322_00120</name>
</gene>
<keyword evidence="5" id="KW-0479">Metal-binding</keyword>
<sequence length="269" mass="29286">MDITMLIVGELINTSRKAIKPAVEARDAAFIKDIAQKQVDAGADYVDVNCGTMVFNEEETIAWLVETVQSQVSVPLCLDSPNPKALAAGLSLIKNGQPMINSISAEKERFTTILPFVLKYQTKIVGLCMDDAGMPETAADRLKIADRLIHDLVSAGVPEGDIYLDPLVKPISTGGQAGMEVLETIYGIKQKYPQVHGICGLSNISYGLPNRKVLNQAFMLQTMTMGMDGYILDPLDKAMMGFLFASQALLGKDSFCMNYLTAHRNGLYA</sequence>
<dbReference type="GO" id="GO:0046872">
    <property type="term" value="F:metal ion binding"/>
    <property type="evidence" value="ECO:0007669"/>
    <property type="project" value="UniProtKB-KW"/>
</dbReference>
<evidence type="ECO:0000256" key="6">
    <source>
        <dbReference type="ARBA" id="ARBA00023285"/>
    </source>
</evidence>
<dbReference type="NCBIfam" id="NF005719">
    <property type="entry name" value="PRK07535.1"/>
    <property type="match status" value="1"/>
</dbReference>
<dbReference type="GO" id="GO:0050667">
    <property type="term" value="P:homocysteine metabolic process"/>
    <property type="evidence" value="ECO:0007669"/>
    <property type="project" value="TreeGrafter"/>
</dbReference>
<evidence type="ECO:0000259" key="7">
    <source>
        <dbReference type="PROSITE" id="PS50972"/>
    </source>
</evidence>
<keyword evidence="2 8" id="KW-0489">Methyltransferase</keyword>
<evidence type="ECO:0000313" key="8">
    <source>
        <dbReference type="EMBL" id="EHL09089.1"/>
    </source>
</evidence>
<evidence type="ECO:0000256" key="1">
    <source>
        <dbReference type="ARBA" id="ARBA00010398"/>
    </source>
</evidence>
<dbReference type="AlphaFoldDB" id="G9XGQ4"/>
<evidence type="ECO:0000313" key="9">
    <source>
        <dbReference type="Proteomes" id="UP000004416"/>
    </source>
</evidence>
<accession>G9XGQ4</accession>
<protein>
    <submittedName>
        <fullName evidence="8">Methyltetrahydrofolate:corrinoid/iron-sulfur protein methyltransferase</fullName>
    </submittedName>
</protein>
<dbReference type="GO" id="GO:0031419">
    <property type="term" value="F:cobalamin binding"/>
    <property type="evidence" value="ECO:0007669"/>
    <property type="project" value="UniProtKB-KW"/>
</dbReference>
<dbReference type="GO" id="GO:0005829">
    <property type="term" value="C:cytosol"/>
    <property type="evidence" value="ECO:0007669"/>
    <property type="project" value="TreeGrafter"/>
</dbReference>
<keyword evidence="4 8" id="KW-0808">Transferase</keyword>
<evidence type="ECO:0000256" key="5">
    <source>
        <dbReference type="ARBA" id="ARBA00022723"/>
    </source>
</evidence>
<keyword evidence="6" id="KW-0170">Cobalt</keyword>
<dbReference type="SUPFAM" id="SSF51717">
    <property type="entry name" value="Dihydropteroate synthetase-like"/>
    <property type="match status" value="1"/>
</dbReference>
<evidence type="ECO:0000256" key="3">
    <source>
        <dbReference type="ARBA" id="ARBA00022628"/>
    </source>
</evidence>
<feature type="domain" description="Pterin-binding" evidence="7">
    <location>
        <begin position="5"/>
        <end position="269"/>
    </location>
</feature>
<dbReference type="InterPro" id="IPR050554">
    <property type="entry name" value="Met_Synthase/Corrinoid"/>
</dbReference>
<dbReference type="InterPro" id="IPR000489">
    <property type="entry name" value="Pterin-binding_dom"/>
</dbReference>
<comment type="similarity">
    <text evidence="1">Belongs to the vitamin-B12 dependent methionine synthase family.</text>
</comment>
<proteinExistence type="inferred from homology"/>
<dbReference type="PROSITE" id="PS50972">
    <property type="entry name" value="PTERIN_BINDING"/>
    <property type="match status" value="1"/>
</dbReference>
<comment type="caution">
    <text evidence="8">The sequence shown here is derived from an EMBL/GenBank/DDBJ whole genome shotgun (WGS) entry which is preliminary data.</text>
</comment>
<dbReference type="GO" id="GO:0046653">
    <property type="term" value="P:tetrahydrofolate metabolic process"/>
    <property type="evidence" value="ECO:0007669"/>
    <property type="project" value="TreeGrafter"/>
</dbReference>